<dbReference type="EMBL" id="BMLX01000003">
    <property type="protein sequence ID" value="GGP22640.1"/>
    <property type="molecule type" value="Genomic_DNA"/>
</dbReference>
<dbReference type="Gene3D" id="3.40.50.150">
    <property type="entry name" value="Vaccinia Virus protein VP39"/>
    <property type="match status" value="1"/>
</dbReference>
<protein>
    <recommendedName>
        <fullName evidence="1">Methyltransferase type 11 domain-containing protein</fullName>
    </recommendedName>
</protein>
<feature type="domain" description="Methyltransferase type 11" evidence="1">
    <location>
        <begin position="258"/>
        <end position="304"/>
    </location>
</feature>
<dbReference type="InterPro" id="IPR029063">
    <property type="entry name" value="SAM-dependent_MTases_sf"/>
</dbReference>
<comment type="caution">
    <text evidence="2">The sequence shown here is derived from an EMBL/GenBank/DDBJ whole genome shotgun (WGS) entry which is preliminary data.</text>
</comment>
<dbReference type="SUPFAM" id="SSF53335">
    <property type="entry name" value="S-adenosyl-L-methionine-dependent methyltransferases"/>
    <property type="match status" value="1"/>
</dbReference>
<reference evidence="3" key="1">
    <citation type="journal article" date="2019" name="Int. J. Syst. Evol. Microbiol.">
        <title>The Global Catalogue of Microorganisms (GCM) 10K type strain sequencing project: providing services to taxonomists for standard genome sequencing and annotation.</title>
        <authorList>
            <consortium name="The Broad Institute Genomics Platform"/>
            <consortium name="The Broad Institute Genome Sequencing Center for Infectious Disease"/>
            <person name="Wu L."/>
            <person name="Ma J."/>
        </authorList>
    </citation>
    <scope>NUCLEOTIDE SEQUENCE [LARGE SCALE GENOMIC DNA]</scope>
    <source>
        <strain evidence="3">CGMCC 1.8859</strain>
    </source>
</reference>
<dbReference type="CDD" id="cd02440">
    <property type="entry name" value="AdoMet_MTases"/>
    <property type="match status" value="1"/>
</dbReference>
<proteinExistence type="predicted"/>
<dbReference type="Proteomes" id="UP000637267">
    <property type="component" value="Unassembled WGS sequence"/>
</dbReference>
<evidence type="ECO:0000313" key="3">
    <source>
        <dbReference type="Proteomes" id="UP000637267"/>
    </source>
</evidence>
<organism evidence="2 3">
    <name type="scientific">Silvimonas iriomotensis</name>
    <dbReference type="NCBI Taxonomy" id="449662"/>
    <lineage>
        <taxon>Bacteria</taxon>
        <taxon>Pseudomonadati</taxon>
        <taxon>Pseudomonadota</taxon>
        <taxon>Betaproteobacteria</taxon>
        <taxon>Neisseriales</taxon>
        <taxon>Chitinibacteraceae</taxon>
        <taxon>Silvimonas</taxon>
    </lineage>
</organism>
<dbReference type="InterPro" id="IPR013216">
    <property type="entry name" value="Methyltransf_11"/>
</dbReference>
<keyword evidence="3" id="KW-1185">Reference proteome</keyword>
<dbReference type="Pfam" id="PF08241">
    <property type="entry name" value="Methyltransf_11"/>
    <property type="match status" value="1"/>
</dbReference>
<name>A0ABQ2PBB1_9NEIS</name>
<accession>A0ABQ2PBB1</accession>
<gene>
    <name evidence="2" type="ORF">GCM10010970_26410</name>
</gene>
<evidence type="ECO:0000259" key="1">
    <source>
        <dbReference type="Pfam" id="PF08241"/>
    </source>
</evidence>
<evidence type="ECO:0000313" key="2">
    <source>
        <dbReference type="EMBL" id="GGP22640.1"/>
    </source>
</evidence>
<sequence length="465" mass="50598">MIMDALACPACKATMTRKVSQQTASGVIKQGSLYCEQCEKDVATIRHGKVDFLRIEPLTPPAGASLCGEFHYKRIPWSDEAVSALHCHEVDVGWNAEGFTGCLQAGSTPDWRIYIDTEAVDLSLRFLSHDWSGCVAVTVNDGAATIIDLHSAGANGVNAYEIYRDLQGQKKITIKPAAANPLSRGEQIYFFGMDAVFSGWPAAIGGNRGNGFPAAYQWVLDHSGPDALVLDCGSGDRKYPDQRVVSFEYMPFELPDVFGDGHALPFSDGVFDAVFSQAVMEHMRNPYLAAREIARVLKPGGLVYVESAFMQPLHAVPYHFFNTTTWGIEAIFGDADVTGETSEWFGPISASVDWYLNACGGGGLSPAEREQLRQLFLKIDENVSYEQLKPIASAVSFWGIKAGASSVWKELLATGGKPSFKYTLAQTSVQAPPPVINTNSGLPDKSGAYRRLRSAIRKIRGKVHA</sequence>